<reference evidence="2 3" key="1">
    <citation type="submission" date="2021-06" db="EMBL/GenBank/DDBJ databases">
        <authorList>
            <person name="Palmer J.M."/>
        </authorList>
    </citation>
    <scope>NUCLEOTIDE SEQUENCE [LARGE SCALE GENOMIC DNA]</scope>
    <source>
        <strain evidence="2 3">XR_2019</strain>
        <tissue evidence="2">Muscle</tissue>
    </source>
</reference>
<comment type="caution">
    <text evidence="2">The sequence shown here is derived from an EMBL/GenBank/DDBJ whole genome shotgun (WGS) entry which is preliminary data.</text>
</comment>
<accession>A0ABV0WM72</accession>
<dbReference type="EMBL" id="JAHRIM010055561">
    <property type="protein sequence ID" value="MEQ2270174.1"/>
    <property type="molecule type" value="Genomic_DNA"/>
</dbReference>
<evidence type="ECO:0000313" key="3">
    <source>
        <dbReference type="Proteomes" id="UP001444071"/>
    </source>
</evidence>
<gene>
    <name evidence="2" type="ORF">XENORESO_016601</name>
</gene>
<feature type="non-terminal residue" evidence="2">
    <location>
        <position position="121"/>
    </location>
</feature>
<keyword evidence="1" id="KW-1133">Transmembrane helix</keyword>
<keyword evidence="1" id="KW-0812">Transmembrane</keyword>
<evidence type="ECO:0000313" key="2">
    <source>
        <dbReference type="EMBL" id="MEQ2270174.1"/>
    </source>
</evidence>
<keyword evidence="1" id="KW-0472">Membrane</keyword>
<keyword evidence="3" id="KW-1185">Reference proteome</keyword>
<organism evidence="2 3">
    <name type="scientific">Xenotaenia resolanae</name>
    <dbReference type="NCBI Taxonomy" id="208358"/>
    <lineage>
        <taxon>Eukaryota</taxon>
        <taxon>Metazoa</taxon>
        <taxon>Chordata</taxon>
        <taxon>Craniata</taxon>
        <taxon>Vertebrata</taxon>
        <taxon>Euteleostomi</taxon>
        <taxon>Actinopterygii</taxon>
        <taxon>Neopterygii</taxon>
        <taxon>Teleostei</taxon>
        <taxon>Neoteleostei</taxon>
        <taxon>Acanthomorphata</taxon>
        <taxon>Ovalentaria</taxon>
        <taxon>Atherinomorphae</taxon>
        <taxon>Cyprinodontiformes</taxon>
        <taxon>Goodeidae</taxon>
        <taxon>Xenotaenia</taxon>
    </lineage>
</organism>
<feature type="transmembrane region" description="Helical" evidence="1">
    <location>
        <begin position="49"/>
        <end position="71"/>
    </location>
</feature>
<sequence length="121" mass="13557">MELKGLTGLTWRTYSMASVKDHLEIPSDSVEPGPSARIEVVKKATDTNIYRLVVLSFGLLCILQVALNISLRQTVYHSDKTRSAEDPGDRGEIRTAQKDQLRGIFFFYDDENGHDSLNLTA</sequence>
<dbReference type="Proteomes" id="UP001444071">
    <property type="component" value="Unassembled WGS sequence"/>
</dbReference>
<name>A0ABV0WM72_9TELE</name>
<protein>
    <submittedName>
        <fullName evidence="2">Uncharacterized protein</fullName>
    </submittedName>
</protein>
<evidence type="ECO:0000256" key="1">
    <source>
        <dbReference type="SAM" id="Phobius"/>
    </source>
</evidence>
<proteinExistence type="predicted"/>